<dbReference type="Proteomes" id="UP001165079">
    <property type="component" value="Unassembled WGS sequence"/>
</dbReference>
<accession>A0A9W6W2T6</accession>
<name>A0A9W6W2T6_9ACTN</name>
<dbReference type="AlphaFoldDB" id="A0A9W6W2T6"/>
<evidence type="ECO:0000313" key="2">
    <source>
        <dbReference type="Proteomes" id="UP001165079"/>
    </source>
</evidence>
<protein>
    <recommendedName>
        <fullName evidence="3">Lectin</fullName>
    </recommendedName>
</protein>
<evidence type="ECO:0000313" key="1">
    <source>
        <dbReference type="EMBL" id="GLZ77377.1"/>
    </source>
</evidence>
<gene>
    <name evidence="1" type="ORF">Afil01_21840</name>
</gene>
<reference evidence="1" key="1">
    <citation type="submission" date="2023-03" db="EMBL/GenBank/DDBJ databases">
        <title>Actinorhabdospora filicis NBRC 111898.</title>
        <authorList>
            <person name="Ichikawa N."/>
            <person name="Sato H."/>
            <person name="Tonouchi N."/>
        </authorList>
    </citation>
    <scope>NUCLEOTIDE SEQUENCE</scope>
    <source>
        <strain evidence="1">NBRC 111898</strain>
    </source>
</reference>
<proteinExistence type="predicted"/>
<evidence type="ECO:0008006" key="3">
    <source>
        <dbReference type="Google" id="ProtNLM"/>
    </source>
</evidence>
<comment type="caution">
    <text evidence="1">The sequence shown here is derived from an EMBL/GenBank/DDBJ whole genome shotgun (WGS) entry which is preliminary data.</text>
</comment>
<dbReference type="EMBL" id="BSTX01000001">
    <property type="protein sequence ID" value="GLZ77377.1"/>
    <property type="molecule type" value="Genomic_DNA"/>
</dbReference>
<organism evidence="1 2">
    <name type="scientific">Actinorhabdospora filicis</name>
    <dbReference type="NCBI Taxonomy" id="1785913"/>
    <lineage>
        <taxon>Bacteria</taxon>
        <taxon>Bacillati</taxon>
        <taxon>Actinomycetota</taxon>
        <taxon>Actinomycetes</taxon>
        <taxon>Micromonosporales</taxon>
        <taxon>Micromonosporaceae</taxon>
        <taxon>Actinorhabdospora</taxon>
    </lineage>
</organism>
<sequence>MAAPAAAIPTPPDPSGVTASGIGIARDGSRQTLRVNGGRIEHRLDSRDDVDGTWRTLYGATDATKVDATYDPNLGLQVVAVIGGQIYHNARFPNGSWSGFAPIYGASDAGDVSIAVQTNGDAHVAAVINGRIWHRVRYWSGEWSPWGLFYTGSDATSVDVAVDGNNELQLAGVVGAQIRHTIRHPGNGAWDAFQPVYDGRAGAPTDVSIGSDPWAPGNGAAVVAAVIRQHPWRIDRYASRNWSGWQENAGLYVRSIDGAVFEGVFIAYAA</sequence>
<keyword evidence="2" id="KW-1185">Reference proteome</keyword>